<feature type="domain" description="Disease resistance R13L4/SHOC-2-like LRR" evidence="5">
    <location>
        <begin position="256"/>
        <end position="468"/>
    </location>
</feature>
<keyword evidence="1" id="KW-0677">Repeat</keyword>
<reference evidence="6 7" key="1">
    <citation type="submission" date="2012-08" db="EMBL/GenBank/DDBJ databases">
        <title>Oryza genome evolution.</title>
        <authorList>
            <person name="Wing R.A."/>
        </authorList>
    </citation>
    <scope>NUCLEOTIDE SEQUENCE</scope>
</reference>
<dbReference type="STRING" id="77586.A0A0D9WPD7"/>
<dbReference type="InterPro" id="IPR036388">
    <property type="entry name" value="WH-like_DNA-bd_sf"/>
</dbReference>
<sequence length="563" mass="63208">MTRVVTLSYTHLPSHLKPCFLYLSIFSEDFPMKRRCIVNRWIAEGFVDAKFEMAMEDVGNSYFDELINRSMIQPCRFYSHGIVQSRVLHDIMRDIAISISIEDDFVFMTKGFVSGIPPTNMCHLSIDGRQETYLNIDLSRRATSLTMFALAKDALSVGSRDDIRNIGAFRHLRYLSVNKGSYIYNIPRSIGNLQGLQTLNLKRSLITKVQHPCHFEFTTHNPKRSTLLLPLLLPRLISGHKSPESFVKGLSNCWTHSNGVSVPKGIGGLKELQILELVDIAISNKKAVHELGELTQLKELGVAGVTERNINYFCEALEKLFSLCSLRVEAKPFQGLDVLEKLSSPPPFLHTLKLKGSLDGIPSWVGKLEKSVKVQLVFTKLKGTESIKVLGELPSLRCLRLILNAYIWTRASSLPWELTTLRLDSLKELRKVKFEESTSPKLAKITIQDCSLEVCGTTRLQSLEKIVYYANGKLVKEDMYGGRPVPRVGLSQSCHNLEDVKVSEIIEQPQASSPKPGESSKSRTELDVLRTPLISATTKLKRTREFGISFGGKKSSAGHESLR</sequence>
<evidence type="ECO:0000313" key="7">
    <source>
        <dbReference type="Proteomes" id="UP000032180"/>
    </source>
</evidence>
<dbReference type="PANTHER" id="PTHR23155:SF963">
    <property type="entry name" value="OS06G0287000 PROTEIN"/>
    <property type="match status" value="1"/>
</dbReference>
<evidence type="ECO:0000256" key="2">
    <source>
        <dbReference type="ARBA" id="ARBA00022821"/>
    </source>
</evidence>
<dbReference type="Pfam" id="PF23598">
    <property type="entry name" value="LRR_14"/>
    <property type="match status" value="1"/>
</dbReference>
<name>A0A0D9WPD7_9ORYZ</name>
<dbReference type="HOGENOM" id="CLU_000837_14_5_1"/>
<dbReference type="Gramene" id="LPERR06G09900.1">
    <property type="protein sequence ID" value="LPERR06G09900.1"/>
    <property type="gene ID" value="LPERR06G09900"/>
</dbReference>
<dbReference type="Proteomes" id="UP000032180">
    <property type="component" value="Chromosome 6"/>
</dbReference>
<dbReference type="GO" id="GO:0042742">
    <property type="term" value="P:defense response to bacterium"/>
    <property type="evidence" value="ECO:0007669"/>
    <property type="project" value="UniProtKB-ARBA"/>
</dbReference>
<dbReference type="Gene3D" id="1.10.10.10">
    <property type="entry name" value="Winged helix-like DNA-binding domain superfamily/Winged helix DNA-binding domain"/>
    <property type="match status" value="1"/>
</dbReference>
<evidence type="ECO:0008006" key="8">
    <source>
        <dbReference type="Google" id="ProtNLM"/>
    </source>
</evidence>
<reference evidence="7" key="2">
    <citation type="submission" date="2013-12" db="EMBL/GenBank/DDBJ databases">
        <authorList>
            <person name="Yu Y."/>
            <person name="Lee S."/>
            <person name="de Baynast K."/>
            <person name="Wissotski M."/>
            <person name="Liu L."/>
            <person name="Talag J."/>
            <person name="Goicoechea J."/>
            <person name="Angelova A."/>
            <person name="Jetty R."/>
            <person name="Kudrna D."/>
            <person name="Golser W."/>
            <person name="Rivera L."/>
            <person name="Zhang J."/>
            <person name="Wing R."/>
        </authorList>
    </citation>
    <scope>NUCLEOTIDE SEQUENCE</scope>
</reference>
<reference evidence="6" key="3">
    <citation type="submission" date="2015-04" db="UniProtKB">
        <authorList>
            <consortium name="EnsemblPlants"/>
        </authorList>
    </citation>
    <scope>IDENTIFICATION</scope>
</reference>
<dbReference type="EnsemblPlants" id="LPERR06G09900.1">
    <property type="protein sequence ID" value="LPERR06G09900.1"/>
    <property type="gene ID" value="LPERR06G09900"/>
</dbReference>
<proteinExistence type="predicted"/>
<evidence type="ECO:0000256" key="3">
    <source>
        <dbReference type="SAM" id="MobiDB-lite"/>
    </source>
</evidence>
<evidence type="ECO:0000256" key="1">
    <source>
        <dbReference type="ARBA" id="ARBA00022737"/>
    </source>
</evidence>
<feature type="region of interest" description="Disordered" evidence="3">
    <location>
        <begin position="506"/>
        <end position="527"/>
    </location>
</feature>
<dbReference type="PANTHER" id="PTHR23155">
    <property type="entry name" value="DISEASE RESISTANCE PROTEIN RP"/>
    <property type="match status" value="1"/>
</dbReference>
<accession>A0A0D9WPD7</accession>
<dbReference type="SUPFAM" id="SSF52058">
    <property type="entry name" value="L domain-like"/>
    <property type="match status" value="1"/>
</dbReference>
<dbReference type="FunFam" id="1.10.10.10:FF:000322">
    <property type="entry name" value="Probable disease resistance protein At1g63360"/>
    <property type="match status" value="1"/>
</dbReference>
<dbReference type="AlphaFoldDB" id="A0A0D9WPD7"/>
<evidence type="ECO:0000259" key="5">
    <source>
        <dbReference type="Pfam" id="PF23598"/>
    </source>
</evidence>
<evidence type="ECO:0000259" key="4">
    <source>
        <dbReference type="Pfam" id="PF23559"/>
    </source>
</evidence>
<dbReference type="Pfam" id="PF23559">
    <property type="entry name" value="WHD_DRP"/>
    <property type="match status" value="1"/>
</dbReference>
<protein>
    <recommendedName>
        <fullName evidence="8">NB-ARC domain-containing protein</fullName>
    </recommendedName>
</protein>
<dbReference type="Gene3D" id="3.80.10.10">
    <property type="entry name" value="Ribonuclease Inhibitor"/>
    <property type="match status" value="1"/>
</dbReference>
<evidence type="ECO:0000313" key="6">
    <source>
        <dbReference type="EnsemblPlants" id="LPERR06G09900.1"/>
    </source>
</evidence>
<dbReference type="eggNOG" id="KOG4658">
    <property type="taxonomic scope" value="Eukaryota"/>
</dbReference>
<feature type="domain" description="Disease resistance protein winged helix" evidence="4">
    <location>
        <begin position="25"/>
        <end position="96"/>
    </location>
</feature>
<feature type="compositionally biased region" description="Basic and acidic residues" evidence="3">
    <location>
        <begin position="518"/>
        <end position="527"/>
    </location>
</feature>
<keyword evidence="2" id="KW-0611">Plant defense</keyword>
<keyword evidence="7" id="KW-1185">Reference proteome</keyword>
<dbReference type="GO" id="GO:0002758">
    <property type="term" value="P:innate immune response-activating signaling pathway"/>
    <property type="evidence" value="ECO:0007669"/>
    <property type="project" value="UniProtKB-ARBA"/>
</dbReference>
<dbReference type="GO" id="GO:0009626">
    <property type="term" value="P:plant-type hypersensitive response"/>
    <property type="evidence" value="ECO:0007669"/>
    <property type="project" value="UniProtKB-ARBA"/>
</dbReference>
<dbReference type="InterPro" id="IPR032675">
    <property type="entry name" value="LRR_dom_sf"/>
</dbReference>
<dbReference type="InterPro" id="IPR044974">
    <property type="entry name" value="Disease_R_plants"/>
</dbReference>
<dbReference type="InterPro" id="IPR055414">
    <property type="entry name" value="LRR_R13L4/SHOC2-like"/>
</dbReference>
<dbReference type="InterPro" id="IPR058922">
    <property type="entry name" value="WHD_DRP"/>
</dbReference>
<organism evidence="6 7">
    <name type="scientific">Leersia perrieri</name>
    <dbReference type="NCBI Taxonomy" id="77586"/>
    <lineage>
        <taxon>Eukaryota</taxon>
        <taxon>Viridiplantae</taxon>
        <taxon>Streptophyta</taxon>
        <taxon>Embryophyta</taxon>
        <taxon>Tracheophyta</taxon>
        <taxon>Spermatophyta</taxon>
        <taxon>Magnoliopsida</taxon>
        <taxon>Liliopsida</taxon>
        <taxon>Poales</taxon>
        <taxon>Poaceae</taxon>
        <taxon>BOP clade</taxon>
        <taxon>Oryzoideae</taxon>
        <taxon>Oryzeae</taxon>
        <taxon>Oryzinae</taxon>
        <taxon>Leersia</taxon>
    </lineage>
</organism>